<sequence length="101" mass="10532">MTSLPVPNPTLVIAGIDVAKATLDIAVGVTSTPLNLPNDHVSFDSMLEKLAGHHVALIVMEAKGAGRRLLPAHRKLPGTRRPSSIPGKLATCTRHGQVGGD</sequence>
<organism evidence="2 3">
    <name type="scientific">Paraburkholderia terrae</name>
    <dbReference type="NCBI Taxonomy" id="311230"/>
    <lineage>
        <taxon>Bacteria</taxon>
        <taxon>Pseudomonadati</taxon>
        <taxon>Pseudomonadota</taxon>
        <taxon>Betaproteobacteria</taxon>
        <taxon>Burkholderiales</taxon>
        <taxon>Burkholderiaceae</taxon>
        <taxon>Paraburkholderia</taxon>
    </lineage>
</organism>
<proteinExistence type="predicted"/>
<dbReference type="OrthoDB" id="9795150at2"/>
<dbReference type="AlphaFoldDB" id="A0A2I8F473"/>
<evidence type="ECO:0000313" key="3">
    <source>
        <dbReference type="Proteomes" id="UP000243502"/>
    </source>
</evidence>
<gene>
    <name evidence="2" type="ORF">C2L65_43425</name>
</gene>
<name>A0A2I8F473_9BURK</name>
<evidence type="ECO:0008006" key="4">
    <source>
        <dbReference type="Google" id="ProtNLM"/>
    </source>
</evidence>
<dbReference type="Proteomes" id="UP000243502">
    <property type="component" value="Chromosome 4"/>
</dbReference>
<dbReference type="KEGG" id="pter:C2L65_43425"/>
<feature type="region of interest" description="Disordered" evidence="1">
    <location>
        <begin position="74"/>
        <end position="101"/>
    </location>
</feature>
<accession>A0A2I8F473</accession>
<reference evidence="2 3" key="1">
    <citation type="submission" date="2018-01" db="EMBL/GenBank/DDBJ databases">
        <title>Species boundaries and ecological features among Paraburkholderia terrae DSMZ17804T, P. hospita DSMZ17164T and P. caribensis DSMZ13236T.</title>
        <authorList>
            <person name="Pratama A.A."/>
        </authorList>
    </citation>
    <scope>NUCLEOTIDE SEQUENCE [LARGE SCALE GENOMIC DNA]</scope>
    <source>
        <strain evidence="2 3">DSM 17804</strain>
    </source>
</reference>
<protein>
    <recommendedName>
        <fullName evidence="4">IS110 family transposase</fullName>
    </recommendedName>
</protein>
<evidence type="ECO:0000256" key="1">
    <source>
        <dbReference type="SAM" id="MobiDB-lite"/>
    </source>
</evidence>
<dbReference type="RefSeq" id="WP_042305833.1">
    <property type="nucleotide sequence ID" value="NZ_CP026114.1"/>
</dbReference>
<dbReference type="EMBL" id="CP026114">
    <property type="protein sequence ID" value="AUT66510.1"/>
    <property type="molecule type" value="Genomic_DNA"/>
</dbReference>
<evidence type="ECO:0000313" key="2">
    <source>
        <dbReference type="EMBL" id="AUT66510.1"/>
    </source>
</evidence>